<dbReference type="InterPro" id="IPR036318">
    <property type="entry name" value="FAD-bd_PCMH-like_sf"/>
</dbReference>
<protein>
    <recommendedName>
        <fullName evidence="4">FAD-binding PCMH-type domain-containing protein</fullName>
    </recommendedName>
</protein>
<keyword evidence="3" id="KW-0732">Signal</keyword>
<dbReference type="InterPro" id="IPR012951">
    <property type="entry name" value="BBE"/>
</dbReference>
<organism evidence="5 6">
    <name type="scientific">Adineta ricciae</name>
    <name type="common">Rotifer</name>
    <dbReference type="NCBI Taxonomy" id="249248"/>
    <lineage>
        <taxon>Eukaryota</taxon>
        <taxon>Metazoa</taxon>
        <taxon>Spiralia</taxon>
        <taxon>Gnathifera</taxon>
        <taxon>Rotifera</taxon>
        <taxon>Eurotatoria</taxon>
        <taxon>Bdelloidea</taxon>
        <taxon>Adinetida</taxon>
        <taxon>Adinetidae</taxon>
        <taxon>Adineta</taxon>
    </lineage>
</organism>
<accession>A0A815WY72</accession>
<evidence type="ECO:0000313" key="5">
    <source>
        <dbReference type="EMBL" id="CAF1551964.1"/>
    </source>
</evidence>
<sequence length="596" mass="66688">MQSFVVNVISFLFAIILCEHLARSERRCRCLSHDKSCWPHSSVWQAFNESINGQLVSVQPSAAPCNSNPLNVEACTTARQQWRNAVWRSDQPGAMQNHNWENSSCSVFYNSTSCHQGSVPILAVNAILPEHVEATIRFVDKYNLRLVVKATGHDFFGRSTAVGSLLLWLHHMKNRTLIPKWSSCRGETFENVIRVDAGVQWGEVYRWLAAYNLIAIGGASATVGATGGFLQGGGHSPLSPWKGLAADQVLQFEVVLADGRRQIVNFCENPDLFWALRGGGGGTFAVVLSAILRTYPTPSIVGSYQAVFPPTNNRYADFLHHFVRSLPALADMGWAGYFYLTAKTFTLAFLSPNGNYSTAYQSMHQLFRNFSDLNFTEPYVFELPTFLDFFSALMEATNENGDNYVMGSRLLPEAIIRHQPQQVADAFLRIIDSEQGFLVGHLTAGGKVSDITQNNSVNPLWRTALLHMLSAQFWPDETPIEDQVKLAKRVTQNVEILQTVSGGEQSGAYLNEADPNEVDWQQKFFGTREHYTRLKTIKDRVDPNGLFVCNKCVGSDDWTEDLNCPNPKQSIANKHKLFLPLVLIAKFLLSYFKIDV</sequence>
<name>A0A815WY72_ADIRI</name>
<keyword evidence="6" id="KW-1185">Reference proteome</keyword>
<dbReference type="Gene3D" id="3.30.465.10">
    <property type="match status" value="2"/>
</dbReference>
<comment type="caution">
    <text evidence="5">The sequence shown here is derived from an EMBL/GenBank/DDBJ whole genome shotgun (WGS) entry which is preliminary data.</text>
</comment>
<dbReference type="Pfam" id="PF08031">
    <property type="entry name" value="BBE"/>
    <property type="match status" value="1"/>
</dbReference>
<dbReference type="Gene3D" id="3.40.462.20">
    <property type="match status" value="1"/>
</dbReference>
<dbReference type="InterPro" id="IPR006094">
    <property type="entry name" value="Oxid_FAD_bind_N"/>
</dbReference>
<evidence type="ECO:0000256" key="2">
    <source>
        <dbReference type="ARBA" id="ARBA00023002"/>
    </source>
</evidence>
<feature type="signal peptide" evidence="3">
    <location>
        <begin position="1"/>
        <end position="24"/>
    </location>
</feature>
<dbReference type="PANTHER" id="PTHR13878">
    <property type="entry name" value="GULONOLACTONE OXIDASE"/>
    <property type="match status" value="1"/>
</dbReference>
<dbReference type="GO" id="GO:0016491">
    <property type="term" value="F:oxidoreductase activity"/>
    <property type="evidence" value="ECO:0007669"/>
    <property type="project" value="UniProtKB-KW"/>
</dbReference>
<evidence type="ECO:0000256" key="1">
    <source>
        <dbReference type="ARBA" id="ARBA00005466"/>
    </source>
</evidence>
<evidence type="ECO:0000313" key="6">
    <source>
        <dbReference type="Proteomes" id="UP000663828"/>
    </source>
</evidence>
<evidence type="ECO:0000259" key="4">
    <source>
        <dbReference type="PROSITE" id="PS51387"/>
    </source>
</evidence>
<dbReference type="Proteomes" id="UP000663828">
    <property type="component" value="Unassembled WGS sequence"/>
</dbReference>
<evidence type="ECO:0000256" key="3">
    <source>
        <dbReference type="SAM" id="SignalP"/>
    </source>
</evidence>
<keyword evidence="2" id="KW-0560">Oxidoreductase</keyword>
<dbReference type="Pfam" id="PF01565">
    <property type="entry name" value="FAD_binding_4"/>
    <property type="match status" value="1"/>
</dbReference>
<dbReference type="InterPro" id="IPR016166">
    <property type="entry name" value="FAD-bd_PCMH"/>
</dbReference>
<dbReference type="PROSITE" id="PS51387">
    <property type="entry name" value="FAD_PCMH"/>
    <property type="match status" value="1"/>
</dbReference>
<feature type="chain" id="PRO_5032781331" description="FAD-binding PCMH-type domain-containing protein" evidence="3">
    <location>
        <begin position="25"/>
        <end position="596"/>
    </location>
</feature>
<comment type="similarity">
    <text evidence="1">Belongs to the oxygen-dependent FAD-linked oxidoreductase family.</text>
</comment>
<reference evidence="5" key="1">
    <citation type="submission" date="2021-02" db="EMBL/GenBank/DDBJ databases">
        <authorList>
            <person name="Nowell W R."/>
        </authorList>
    </citation>
    <scope>NUCLEOTIDE SEQUENCE</scope>
</reference>
<proteinExistence type="inferred from homology"/>
<dbReference type="InterPro" id="IPR016169">
    <property type="entry name" value="FAD-bd_PCMH_sub2"/>
</dbReference>
<dbReference type="SUPFAM" id="SSF56176">
    <property type="entry name" value="FAD-binding/transporter-associated domain-like"/>
    <property type="match status" value="1"/>
</dbReference>
<dbReference type="AlphaFoldDB" id="A0A815WY72"/>
<dbReference type="InterPro" id="IPR050432">
    <property type="entry name" value="FAD-linked_Oxidoreductases_BP"/>
</dbReference>
<gene>
    <name evidence="5" type="ORF">XAT740_LOCUS42965</name>
</gene>
<dbReference type="GO" id="GO:0071949">
    <property type="term" value="F:FAD binding"/>
    <property type="evidence" value="ECO:0007669"/>
    <property type="project" value="InterPro"/>
</dbReference>
<dbReference type="PANTHER" id="PTHR13878:SF91">
    <property type="entry name" value="FAD BINDING DOMAIN PROTEIN (AFU_ORTHOLOGUE AFUA_6G12070)-RELATED"/>
    <property type="match status" value="1"/>
</dbReference>
<feature type="domain" description="FAD-binding PCMH-type" evidence="4">
    <location>
        <begin position="116"/>
        <end position="297"/>
    </location>
</feature>
<dbReference type="EMBL" id="CAJNOR010005218">
    <property type="protein sequence ID" value="CAF1551964.1"/>
    <property type="molecule type" value="Genomic_DNA"/>
</dbReference>